<evidence type="ECO:0000259" key="1">
    <source>
        <dbReference type="Pfam" id="PF02397"/>
    </source>
</evidence>
<dbReference type="InterPro" id="IPR003362">
    <property type="entry name" value="Bact_transf"/>
</dbReference>
<evidence type="ECO:0000313" key="2">
    <source>
        <dbReference type="EMBL" id="MBS3060967.1"/>
    </source>
</evidence>
<dbReference type="Pfam" id="PF02397">
    <property type="entry name" value="Bac_transf"/>
    <property type="match status" value="1"/>
</dbReference>
<dbReference type="PANTHER" id="PTHR30576">
    <property type="entry name" value="COLANIC BIOSYNTHESIS UDP-GLUCOSE LIPID CARRIER TRANSFERASE"/>
    <property type="match status" value="1"/>
</dbReference>
<dbReference type="GO" id="GO:0016780">
    <property type="term" value="F:phosphotransferase activity, for other substituted phosphate groups"/>
    <property type="evidence" value="ECO:0007669"/>
    <property type="project" value="TreeGrafter"/>
</dbReference>
<gene>
    <name evidence="2" type="ORF">J4215_00110</name>
</gene>
<keyword evidence="2" id="KW-0808">Transferase</keyword>
<name>A0A8T4L320_9ARCH</name>
<reference evidence="2" key="2">
    <citation type="submission" date="2021-05" db="EMBL/GenBank/DDBJ databases">
        <title>Protein family content uncovers lineage relationships and bacterial pathway maintenance mechanisms in DPANN archaea.</title>
        <authorList>
            <person name="Castelle C.J."/>
            <person name="Meheust R."/>
            <person name="Jaffe A.L."/>
            <person name="Seitz K."/>
            <person name="Gong X."/>
            <person name="Baker B.J."/>
            <person name="Banfield J.F."/>
        </authorList>
    </citation>
    <scope>NUCLEOTIDE SEQUENCE</scope>
    <source>
        <strain evidence="2">RIFCSPLOWO2_01_FULL_AR10_48_17</strain>
    </source>
</reference>
<accession>A0A8T4L320</accession>
<protein>
    <submittedName>
        <fullName evidence="2">Sugar transferase</fullName>
    </submittedName>
</protein>
<reference evidence="2" key="1">
    <citation type="submission" date="2021-03" db="EMBL/GenBank/DDBJ databases">
        <authorList>
            <person name="Jaffe A."/>
        </authorList>
    </citation>
    <scope>NUCLEOTIDE SEQUENCE</scope>
    <source>
        <strain evidence="2">RIFCSPLOWO2_01_FULL_AR10_48_17</strain>
    </source>
</reference>
<comment type="caution">
    <text evidence="2">The sequence shown here is derived from an EMBL/GenBank/DDBJ whole genome shotgun (WGS) entry which is preliminary data.</text>
</comment>
<organism evidence="2 3">
    <name type="scientific">Candidatus Iainarchaeum sp</name>
    <dbReference type="NCBI Taxonomy" id="3101447"/>
    <lineage>
        <taxon>Archaea</taxon>
        <taxon>Candidatus Iainarchaeota</taxon>
        <taxon>Candidatus Iainarchaeia</taxon>
        <taxon>Candidatus Iainarchaeales</taxon>
        <taxon>Candidatus Iainarchaeaceae</taxon>
        <taxon>Candidatus Iainarchaeum</taxon>
    </lineage>
</organism>
<proteinExistence type="predicted"/>
<dbReference type="PANTHER" id="PTHR30576:SF10">
    <property type="entry name" value="SLL5057 PROTEIN"/>
    <property type="match status" value="1"/>
</dbReference>
<sequence>MTLPKPRRKRAAWNSFFRQTRIGKTGERLETMKLRTMRMDADEPGNIRPPRTVKAELYRDGKKDPRQNDWRVVPSKRFLRRFWIDELPQLKLLWTKKVRLFGPRLLTERDLRNMPKWFQEMYLETMGPALISLVNGLKTRPKNETELKQAYEVYFKNWKEKPLYTDFKLLVRFGWNWVLGRFRGA</sequence>
<evidence type="ECO:0000313" key="3">
    <source>
        <dbReference type="Proteomes" id="UP000675968"/>
    </source>
</evidence>
<feature type="domain" description="Bacterial sugar transferase" evidence="1">
    <location>
        <begin position="14"/>
        <end position="172"/>
    </location>
</feature>
<dbReference type="EMBL" id="JAGVWC010000002">
    <property type="protein sequence ID" value="MBS3060967.1"/>
    <property type="molecule type" value="Genomic_DNA"/>
</dbReference>
<dbReference type="Proteomes" id="UP000675968">
    <property type="component" value="Unassembled WGS sequence"/>
</dbReference>
<dbReference type="AlphaFoldDB" id="A0A8T4L320"/>